<keyword evidence="3" id="KW-1185">Reference proteome</keyword>
<dbReference type="InterPro" id="IPR053163">
    <property type="entry name" value="HTH-type_regulator_Rgg"/>
</dbReference>
<dbReference type="STRING" id="883114.HMPREF9709_01337"/>
<dbReference type="NCBIfam" id="TIGR01716">
    <property type="entry name" value="RGG_Cterm"/>
    <property type="match status" value="1"/>
</dbReference>
<dbReference type="GeneID" id="96999304"/>
<dbReference type="Pfam" id="PF21259">
    <property type="entry name" value="Rgg_C"/>
    <property type="match status" value="1"/>
</dbReference>
<dbReference type="HOGENOM" id="CLU_072045_1_4_9"/>
<dbReference type="CDD" id="cd00093">
    <property type="entry name" value="HTH_XRE"/>
    <property type="match status" value="1"/>
</dbReference>
<dbReference type="EMBL" id="AGEI01000024">
    <property type="protein sequence ID" value="EHR33293.1"/>
    <property type="molecule type" value="Genomic_DNA"/>
</dbReference>
<proteinExistence type="predicted"/>
<name>H3NPR5_9FIRM</name>
<dbReference type="RefSeq" id="WP_005398852.1">
    <property type="nucleotide sequence ID" value="NZ_JH601088.1"/>
</dbReference>
<dbReference type="eggNOG" id="COG1396">
    <property type="taxonomic scope" value="Bacteria"/>
</dbReference>
<evidence type="ECO:0000313" key="2">
    <source>
        <dbReference type="EMBL" id="EHR33293.1"/>
    </source>
</evidence>
<evidence type="ECO:0000313" key="3">
    <source>
        <dbReference type="Proteomes" id="UP000004191"/>
    </source>
</evidence>
<dbReference type="InterPro" id="IPR010982">
    <property type="entry name" value="Lambda_DNA-bd_dom_sf"/>
</dbReference>
<accession>H3NPR5</accession>
<sequence length="293" mass="34919">MENLGKTFKELRISRKLTLQEIANDEFSISMLSKFENGKTEISVNKLNMALSNLHMSINEFYYLANDLEYDKFREIYFKSIRLKNRKDLKGLMKLYNEQIALSKTSKLSKFKLLDSIIIASAIKELDESFELTEEQRALMHDYLFTIEIWGEYEMILFTSSIEFFKAKVYLNYAREMLKKIDYFKDMSAINNMLQTAIIQGLFLSIDQDYEFGASYFNKKAYEYIYDTRDAYMKIIYMFANGYYKIYKGEIENGKQSIEKSLEILQTLGYTEQYQYYKTSYENILKTFRSENK</sequence>
<dbReference type="InterPro" id="IPR010057">
    <property type="entry name" value="Transcription_activator_Rgg_C"/>
</dbReference>
<dbReference type="OrthoDB" id="34624at2"/>
<feature type="domain" description="HTH cro/C1-type" evidence="1">
    <location>
        <begin position="8"/>
        <end position="61"/>
    </location>
</feature>
<dbReference type="SUPFAM" id="SSF47413">
    <property type="entry name" value="lambda repressor-like DNA-binding domains"/>
    <property type="match status" value="1"/>
</dbReference>
<dbReference type="SMART" id="SM00530">
    <property type="entry name" value="HTH_XRE"/>
    <property type="match status" value="1"/>
</dbReference>
<dbReference type="Proteomes" id="UP000004191">
    <property type="component" value="Unassembled WGS sequence"/>
</dbReference>
<dbReference type="GO" id="GO:0003677">
    <property type="term" value="F:DNA binding"/>
    <property type="evidence" value="ECO:0007669"/>
    <property type="project" value="InterPro"/>
</dbReference>
<evidence type="ECO:0000259" key="1">
    <source>
        <dbReference type="PROSITE" id="PS50943"/>
    </source>
</evidence>
<comment type="caution">
    <text evidence="2">The sequence shown here is derived from an EMBL/GenBank/DDBJ whole genome shotgun (WGS) entry which is preliminary data.</text>
</comment>
<reference evidence="2 3" key="1">
    <citation type="submission" date="2012-01" db="EMBL/GenBank/DDBJ databases">
        <title>The Genome Sequence of Helcococcus kunzii ATCC 51366.</title>
        <authorList>
            <consortium name="The Broad Institute Genome Sequencing Platform"/>
            <person name="Earl A."/>
            <person name="Ward D."/>
            <person name="Feldgarden M."/>
            <person name="Gevers D."/>
            <person name="Huys G."/>
            <person name="Young S.K."/>
            <person name="Zeng Q."/>
            <person name="Gargeya S."/>
            <person name="Fitzgerald M."/>
            <person name="Haas B."/>
            <person name="Abouelleil A."/>
            <person name="Alvarado L."/>
            <person name="Arachchi H.M."/>
            <person name="Berlin A."/>
            <person name="Chapman S.B."/>
            <person name="Gearin G."/>
            <person name="Goldberg J."/>
            <person name="Griggs A."/>
            <person name="Gujja S."/>
            <person name="Hansen M."/>
            <person name="Heiman D."/>
            <person name="Howarth C."/>
            <person name="Larimer J."/>
            <person name="Lui A."/>
            <person name="MacDonald P.J.P."/>
            <person name="McCowen C."/>
            <person name="Montmayeur A."/>
            <person name="Murphy C."/>
            <person name="Neiman D."/>
            <person name="Pearson M."/>
            <person name="Priest M."/>
            <person name="Roberts A."/>
            <person name="Saif S."/>
            <person name="Shea T."/>
            <person name="Sisk P."/>
            <person name="Stolte C."/>
            <person name="Sykes S."/>
            <person name="Wortman J."/>
            <person name="Nusbaum C."/>
            <person name="Birren B."/>
        </authorList>
    </citation>
    <scope>NUCLEOTIDE SEQUENCE [LARGE SCALE GENOMIC DNA]</scope>
    <source>
        <strain evidence="2 3">ATCC 51366</strain>
    </source>
</reference>
<dbReference type="PANTHER" id="PTHR37038">
    <property type="entry name" value="TRANSCRIPTIONAL REGULATOR-RELATED"/>
    <property type="match status" value="1"/>
</dbReference>
<dbReference type="PROSITE" id="PS50943">
    <property type="entry name" value="HTH_CROC1"/>
    <property type="match status" value="1"/>
</dbReference>
<gene>
    <name evidence="2" type="ORF">HMPREF9709_01337</name>
</gene>
<dbReference type="InterPro" id="IPR001387">
    <property type="entry name" value="Cro/C1-type_HTH"/>
</dbReference>
<protein>
    <submittedName>
        <fullName evidence="2">Transcriptional activator, Rgg/GadR/MutR family domain-containing protein</fullName>
    </submittedName>
</protein>
<dbReference type="AlphaFoldDB" id="H3NPR5"/>
<dbReference type="PATRIC" id="fig|883114.3.peg.1328"/>
<dbReference type="Gene3D" id="1.10.260.40">
    <property type="entry name" value="lambda repressor-like DNA-binding domains"/>
    <property type="match status" value="1"/>
</dbReference>
<organism evidence="2 3">
    <name type="scientific">Helcococcus kunzii ATCC 51366</name>
    <dbReference type="NCBI Taxonomy" id="883114"/>
    <lineage>
        <taxon>Bacteria</taxon>
        <taxon>Bacillati</taxon>
        <taxon>Bacillota</taxon>
        <taxon>Tissierellia</taxon>
        <taxon>Tissierellales</taxon>
        <taxon>Peptoniphilaceae</taxon>
        <taxon>Helcococcus</taxon>
    </lineage>
</organism>
<dbReference type="PANTHER" id="PTHR37038:SF12">
    <property type="entry name" value="TRANSCRIPTIONAL REGULATOR"/>
    <property type="match status" value="1"/>
</dbReference>